<feature type="binding site" evidence="7">
    <location>
        <position position="103"/>
    </location>
    <ligand>
        <name>Zn(2+)</name>
        <dbReference type="ChEBI" id="CHEBI:29105"/>
    </ligand>
</feature>
<feature type="binding site" evidence="7">
    <location>
        <position position="193"/>
    </location>
    <ligand>
        <name>L-glutamate</name>
        <dbReference type="ChEBI" id="CHEBI:29985"/>
    </ligand>
</feature>
<evidence type="ECO:0000256" key="5">
    <source>
        <dbReference type="ARBA" id="ARBA00022840"/>
    </source>
</evidence>
<name>A0ABW8Q0Y8_9GAMM</name>
<evidence type="ECO:0000256" key="3">
    <source>
        <dbReference type="ARBA" id="ARBA00022741"/>
    </source>
</evidence>
<dbReference type="Pfam" id="PF00749">
    <property type="entry name" value="tRNA-synt_1c"/>
    <property type="match status" value="1"/>
</dbReference>
<comment type="caution">
    <text evidence="10">The sequence shown here is derived from an EMBL/GenBank/DDBJ whole genome shotgun (WGS) entry which is preliminary data.</text>
</comment>
<evidence type="ECO:0000313" key="10">
    <source>
        <dbReference type="EMBL" id="MFK7161719.1"/>
    </source>
</evidence>
<dbReference type="InterPro" id="IPR020058">
    <property type="entry name" value="Glu/Gln-tRNA-synth_Ib_cat-dom"/>
</dbReference>
<organism evidence="10 11">
    <name type="scientific">Marinospirillum alkalitolerans</name>
    <dbReference type="NCBI Taxonomy" id="3123374"/>
    <lineage>
        <taxon>Bacteria</taxon>
        <taxon>Pseudomonadati</taxon>
        <taxon>Pseudomonadota</taxon>
        <taxon>Gammaproteobacteria</taxon>
        <taxon>Oceanospirillales</taxon>
        <taxon>Oceanospirillaceae</taxon>
        <taxon>Marinospirillum</taxon>
    </lineage>
</organism>
<keyword evidence="2 7" id="KW-0479">Metal-binding</keyword>
<feature type="binding site" evidence="7">
    <location>
        <position position="47"/>
    </location>
    <ligand>
        <name>L-glutamate</name>
        <dbReference type="ChEBI" id="CHEBI:29985"/>
    </ligand>
</feature>
<dbReference type="EMBL" id="JBANFI010000008">
    <property type="protein sequence ID" value="MFK7161719.1"/>
    <property type="molecule type" value="Genomic_DNA"/>
</dbReference>
<comment type="cofactor">
    <cofactor evidence="7">
        <name>Zn(2+)</name>
        <dbReference type="ChEBI" id="CHEBI:29105"/>
    </cofactor>
    <text evidence="7">Binds 1 zinc ion per subunit.</text>
</comment>
<dbReference type="EC" id="6.1.1.-" evidence="7"/>
<feature type="binding site" evidence="7">
    <location>
        <position position="116"/>
    </location>
    <ligand>
        <name>Zn(2+)</name>
        <dbReference type="ChEBI" id="CHEBI:29105"/>
    </ligand>
</feature>
<keyword evidence="1 7" id="KW-0436">Ligase</keyword>
<dbReference type="PANTHER" id="PTHR43311">
    <property type="entry name" value="GLUTAMATE--TRNA LIGASE"/>
    <property type="match status" value="1"/>
</dbReference>
<feature type="binding site" evidence="7">
    <location>
        <position position="175"/>
    </location>
    <ligand>
        <name>L-glutamate</name>
        <dbReference type="ChEBI" id="CHEBI:29985"/>
    </ligand>
</feature>
<feature type="short sequence motif" description="'HIGH' region" evidence="7">
    <location>
        <begin position="14"/>
        <end position="24"/>
    </location>
</feature>
<evidence type="ECO:0000313" key="11">
    <source>
        <dbReference type="Proteomes" id="UP001621714"/>
    </source>
</evidence>
<keyword evidence="8" id="KW-0648">Protein biosynthesis</keyword>
<feature type="binding site" evidence="7">
    <location>
        <begin position="11"/>
        <end position="15"/>
    </location>
    <ligand>
        <name>L-glutamate</name>
        <dbReference type="ChEBI" id="CHEBI:29985"/>
    </ligand>
</feature>
<evidence type="ECO:0000256" key="6">
    <source>
        <dbReference type="ARBA" id="ARBA00023146"/>
    </source>
</evidence>
<evidence type="ECO:0000256" key="1">
    <source>
        <dbReference type="ARBA" id="ARBA00022598"/>
    </source>
</evidence>
<feature type="short sequence motif" description="'KMSKS' region" evidence="7">
    <location>
        <begin position="233"/>
        <end position="237"/>
    </location>
</feature>
<keyword evidence="3 7" id="KW-0547">Nucleotide-binding</keyword>
<keyword evidence="11" id="KW-1185">Reference proteome</keyword>
<dbReference type="NCBIfam" id="NF004314">
    <property type="entry name" value="PRK05710.1-3"/>
    <property type="match status" value="1"/>
</dbReference>
<dbReference type="Proteomes" id="UP001621714">
    <property type="component" value="Unassembled WGS sequence"/>
</dbReference>
<feature type="domain" description="Glutamyl/glutaminyl-tRNA synthetase class Ib catalytic" evidence="9">
    <location>
        <begin position="9"/>
        <end position="240"/>
    </location>
</feature>
<dbReference type="Gene3D" id="3.40.50.620">
    <property type="entry name" value="HUPs"/>
    <property type="match status" value="1"/>
</dbReference>
<dbReference type="RefSeq" id="WP_405341088.1">
    <property type="nucleotide sequence ID" value="NZ_JBANFI010000008.1"/>
</dbReference>
<keyword evidence="4 7" id="KW-0862">Zinc</keyword>
<dbReference type="InterPro" id="IPR049940">
    <property type="entry name" value="GluQ/Sye"/>
</dbReference>
<dbReference type="HAMAP" id="MF_01428">
    <property type="entry name" value="Glu_Q_tRNA_synth"/>
    <property type="match status" value="1"/>
</dbReference>
<dbReference type="InterPro" id="IPR022380">
    <property type="entry name" value="Glu-Q_tRNA(Asp)_Synthase"/>
</dbReference>
<dbReference type="NCBIfam" id="TIGR03838">
    <property type="entry name" value="queuosine_YadB"/>
    <property type="match status" value="1"/>
</dbReference>
<reference evidence="10 11" key="1">
    <citation type="submission" date="2024-02" db="EMBL/GenBank/DDBJ databases">
        <title>Marinospirillum sp. MEB 164 isolated from Lonar lake sediment.</title>
        <authorList>
            <person name="Joshi A."/>
            <person name="Thite S."/>
        </authorList>
    </citation>
    <scope>NUCLEOTIDE SEQUENCE [LARGE SCALE GENOMIC DNA]</scope>
    <source>
        <strain evidence="10 11">MEB164</strain>
    </source>
</reference>
<dbReference type="PANTHER" id="PTHR43311:SF1">
    <property type="entry name" value="GLUTAMYL-Q TRNA(ASP) SYNTHETASE"/>
    <property type="match status" value="1"/>
</dbReference>
<dbReference type="SUPFAM" id="SSF52374">
    <property type="entry name" value="Nucleotidylyl transferase"/>
    <property type="match status" value="1"/>
</dbReference>
<comment type="similarity">
    <text evidence="7">Belongs to the class-I aminoacyl-tRNA synthetase family. GluQ subfamily.</text>
</comment>
<dbReference type="GO" id="GO:0016874">
    <property type="term" value="F:ligase activity"/>
    <property type="evidence" value="ECO:0007669"/>
    <property type="project" value="UniProtKB-KW"/>
</dbReference>
<evidence type="ECO:0000256" key="2">
    <source>
        <dbReference type="ARBA" id="ARBA00022723"/>
    </source>
</evidence>
<feature type="binding site" evidence="7">
    <location>
        <position position="105"/>
    </location>
    <ligand>
        <name>Zn(2+)</name>
        <dbReference type="ChEBI" id="CHEBI:29105"/>
    </ligand>
</feature>
<feature type="binding site" evidence="7">
    <location>
        <position position="236"/>
    </location>
    <ligand>
        <name>ATP</name>
        <dbReference type="ChEBI" id="CHEBI:30616"/>
    </ligand>
</feature>
<keyword evidence="6 7" id="KW-0030">Aminoacyl-tRNA synthetase</keyword>
<protein>
    <recommendedName>
        <fullName evidence="7">Glutamyl-Q tRNA(Asp) synthetase</fullName>
        <shortName evidence="7">Glu-Q-RSs</shortName>
        <ecNumber evidence="7">6.1.1.-</ecNumber>
    </recommendedName>
</protein>
<evidence type="ECO:0000259" key="9">
    <source>
        <dbReference type="Pfam" id="PF00749"/>
    </source>
</evidence>
<gene>
    <name evidence="10" type="primary">gluQRS</name>
    <name evidence="7" type="synonym">gluQ</name>
    <name evidence="10" type="ORF">V6U78_11795</name>
</gene>
<keyword evidence="5 7" id="KW-0067">ATP-binding</keyword>
<evidence type="ECO:0000256" key="4">
    <source>
        <dbReference type="ARBA" id="ARBA00022833"/>
    </source>
</evidence>
<dbReference type="InterPro" id="IPR000924">
    <property type="entry name" value="Glu/Gln-tRNA-synth"/>
</dbReference>
<feature type="binding site" evidence="7">
    <location>
        <position position="120"/>
    </location>
    <ligand>
        <name>Zn(2+)</name>
        <dbReference type="ChEBI" id="CHEBI:29105"/>
    </ligand>
</feature>
<evidence type="ECO:0000256" key="7">
    <source>
        <dbReference type="HAMAP-Rule" id="MF_01428"/>
    </source>
</evidence>
<sequence>MEPLSFPYRGRFAPTPSGPLHFGSLVTALASWLEARTHQGQWQLRIEDIDPPREMPGAADQILFTLEAFGLTWDGPVVYQSQRHEAYQHALDQLRAQGRAYPCYCTRKQRQGQSIYLGHCRHQPPPHTHLAPAWRFALEENSLLCWEDQLQGHQAFNFLEIGDPIIRRRDGYWAYQLAVVVDDLEAGMTHLVRGYDLLDSTPWQLALYQALAPEQKPPTYLHLPLIINAQGQKLSKQNHAPAICASRASAHLIQALEYLNQPILAEWASLSVEALLSLAVQHWDRTRLPSGQHFSLLPGQHLE</sequence>
<proteinExistence type="inferred from homology"/>
<dbReference type="InterPro" id="IPR014729">
    <property type="entry name" value="Rossmann-like_a/b/a_fold"/>
</dbReference>
<comment type="function">
    <text evidence="7">Catalyzes the tRNA-independent activation of glutamate in presence of ATP and the subsequent transfer of glutamate onto a tRNA(Asp). Glutamate is transferred on the 2-amino-5-(4,5-dihydroxy-2-cyclopenten-1-yl) moiety of the queuosine in the wobble position of the QUC anticodon.</text>
</comment>
<accession>A0ABW8Q0Y8</accession>
<dbReference type="PRINTS" id="PR00987">
    <property type="entry name" value="TRNASYNTHGLU"/>
</dbReference>
<evidence type="ECO:0000256" key="8">
    <source>
        <dbReference type="RuleBase" id="RU363037"/>
    </source>
</evidence>